<dbReference type="AlphaFoldDB" id="A0A9P9YII5"/>
<dbReference type="OrthoDB" id="7843724at2759"/>
<reference evidence="2" key="1">
    <citation type="journal article" date="2023" name="Genome Biol. Evol.">
        <title>Long-read-based Genome Assembly of Drosophila gunungcola Reveals Fewer Chemosensory Genes in Flower-breeding Species.</title>
        <authorList>
            <person name="Negi A."/>
            <person name="Liao B.Y."/>
            <person name="Yeh S.D."/>
        </authorList>
    </citation>
    <scope>NUCLEOTIDE SEQUENCE</scope>
    <source>
        <strain evidence="2">Sukarami</strain>
    </source>
</reference>
<name>A0A9P9YII5_9MUSC</name>
<evidence type="ECO:0000256" key="1">
    <source>
        <dbReference type="SAM" id="Coils"/>
    </source>
</evidence>
<keyword evidence="1" id="KW-0175">Coiled coil</keyword>
<evidence type="ECO:0000313" key="2">
    <source>
        <dbReference type="EMBL" id="KAI8037395.1"/>
    </source>
</evidence>
<dbReference type="Proteomes" id="UP001059596">
    <property type="component" value="Unassembled WGS sequence"/>
</dbReference>
<sequence>MENLTLGGLLEFEGGKDESCSGRNSFDMYVNFLWIFVGIYVLSQLNKLSERLLGQRLLGLKQWCDVRSIKNEWELTLQLYEKDKRQMDAQVRELRQKNLNMERVINDLRDCNIHLISENFMRSVMQEQKPRPAQSNIYITNSHFHLTRQVFVNKSLDVHNAGRADPDSMDSMATGEGLNVWLQYLKMRKYYVGPIADPNLIAPSSPEHMLPIVMTTEQLARLQGMI</sequence>
<organism evidence="2 3">
    <name type="scientific">Drosophila gunungcola</name>
    <name type="common">fruit fly</name>
    <dbReference type="NCBI Taxonomy" id="103775"/>
    <lineage>
        <taxon>Eukaryota</taxon>
        <taxon>Metazoa</taxon>
        <taxon>Ecdysozoa</taxon>
        <taxon>Arthropoda</taxon>
        <taxon>Hexapoda</taxon>
        <taxon>Insecta</taxon>
        <taxon>Pterygota</taxon>
        <taxon>Neoptera</taxon>
        <taxon>Endopterygota</taxon>
        <taxon>Diptera</taxon>
        <taxon>Brachycera</taxon>
        <taxon>Muscomorpha</taxon>
        <taxon>Ephydroidea</taxon>
        <taxon>Drosophilidae</taxon>
        <taxon>Drosophila</taxon>
        <taxon>Sophophora</taxon>
    </lineage>
</organism>
<feature type="coiled-coil region" evidence="1">
    <location>
        <begin position="70"/>
        <end position="111"/>
    </location>
</feature>
<comment type="caution">
    <text evidence="2">The sequence shown here is derived from an EMBL/GenBank/DDBJ whole genome shotgun (WGS) entry which is preliminary data.</text>
</comment>
<keyword evidence="3" id="KW-1185">Reference proteome</keyword>
<proteinExistence type="predicted"/>
<accession>A0A9P9YII5</accession>
<evidence type="ECO:0000313" key="3">
    <source>
        <dbReference type="Proteomes" id="UP001059596"/>
    </source>
</evidence>
<protein>
    <submittedName>
        <fullName evidence="2">Uncharacterized protein</fullName>
    </submittedName>
</protein>
<dbReference type="EMBL" id="JAMKOV010000012">
    <property type="protein sequence ID" value="KAI8037395.1"/>
    <property type="molecule type" value="Genomic_DNA"/>
</dbReference>
<gene>
    <name evidence="2" type="ORF">M5D96_009529</name>
</gene>